<keyword evidence="2" id="KW-1185">Reference proteome</keyword>
<dbReference type="GeneID" id="94195802"/>
<name>A0AAV4LVX0_BABCB</name>
<protein>
    <submittedName>
        <fullName evidence="1">Uncharacterized protein</fullName>
    </submittedName>
</protein>
<comment type="caution">
    <text evidence="1">The sequence shown here is derived from an EMBL/GenBank/DDBJ whole genome shotgun (WGS) entry which is preliminary data.</text>
</comment>
<dbReference type="Proteomes" id="UP001497744">
    <property type="component" value="Unassembled WGS sequence"/>
</dbReference>
<reference evidence="1 2" key="1">
    <citation type="submission" date="2021-06" db="EMBL/GenBank/DDBJ databases">
        <title>Genome sequence of Babesia caballi.</title>
        <authorList>
            <person name="Yamagishi J."/>
            <person name="Kidaka T."/>
            <person name="Ochi A."/>
        </authorList>
    </citation>
    <scope>NUCLEOTIDE SEQUENCE [LARGE SCALE GENOMIC DNA]</scope>
    <source>
        <strain evidence="1">USDA-D6B2</strain>
    </source>
</reference>
<accession>A0AAV4LVX0</accession>
<proteinExistence type="predicted"/>
<dbReference type="EMBL" id="BPLF01000003">
    <property type="protein sequence ID" value="GIX64321.1"/>
    <property type="molecule type" value="Genomic_DNA"/>
</dbReference>
<organism evidence="1 2">
    <name type="scientific">Babesia caballi</name>
    <dbReference type="NCBI Taxonomy" id="5871"/>
    <lineage>
        <taxon>Eukaryota</taxon>
        <taxon>Sar</taxon>
        <taxon>Alveolata</taxon>
        <taxon>Apicomplexa</taxon>
        <taxon>Aconoidasida</taxon>
        <taxon>Piroplasmida</taxon>
        <taxon>Babesiidae</taxon>
        <taxon>Babesia</taxon>
    </lineage>
</organism>
<sequence length="971" mass="110225">MARWGRVQKSVVHVPRRVLEVDPQVVAVPHVRRQLLQVAARADLVLEVLQRHDVVLVQPALLLARLTRQRQQQRPRVEALAARHKRQRVRLLALHERLGQPDDDDRRPGRRLGHIRLQVHPPDLVGHKLPRQLDGPRRSSDVLEQPFPRQMLYIAVGPTNGSAGHPPRSIKVHREDRAAGRARAEHPVTTPLHHRHAAVPVKDGHHRLLLRLLDRGLGVVDNRFYQRPHRLHASRQLVGADSRDVQRSRPHQRHLNVVLEDPPAGKVTQQLPIPLGRLIPLGVQHFVVAAPILSFTHPEISALQGRIPRFIPRRRHRTHPRGKRLHMTPVLLQHLVLPRLHLVQHLLALGVVQLEPVVPVLPLPVGDRFGREARDGPVYAKRTRHGLPLAPAKRHQNGVPPLLMRRRPLEVPEPRAQVLRRRQRDLQDRPDRQPEVPNVNAVARRVRASHDVPVVGVHGHRGERPPEGGPRASPVVVVRARRPRQRAVRSGIQVVQPLRPLCRRHLKRLVPLGQQLLDSAGPQVQVVQPVAAQDQRIHAHPERHRLRHVLHQLLPAHVQLQPDVLPLRPPRSVVQQHRVSGQHGALRRDEGVRVHVVHPVPAFVVLVIQRLQLPPVALIRAAPDVDAVRAPRIDHVPSRPHLQHVAVFVREVAPAQVHAAYRRSRPGLRRVRPPGVGRLAPVPPEVPLGEVVLRLVHVRLRRLPTIQRPLFPSSWLLLRRRFTNRPLSLRVRLARVFVGAPLLPRVPTAAQSIAGVKEARGVHFKANAGFQRDRVLEPPQPQLDRLYSSVGHPRRLQQQRPPSVPRVDRRRRVHYLALQQVVEARVRHPAPVGLLMSRVEVERRLVRNAVEAVPLQPRRPVQRRHAPCHAGVTHVHERCQVRRTGRGAAIVLRAGAGSARAQRLRLEHIPQEPLPHSLRVAAAAAARDILQQRASVAPARRRQRPGRHCRCRPCTLGFHRSRGRPRTLRLR</sequence>
<dbReference type="AlphaFoldDB" id="A0AAV4LVX0"/>
<evidence type="ECO:0000313" key="1">
    <source>
        <dbReference type="EMBL" id="GIX64321.1"/>
    </source>
</evidence>
<gene>
    <name evidence="1" type="ORF">BcabD6B2_37560</name>
</gene>
<dbReference type="RefSeq" id="XP_067716390.1">
    <property type="nucleotide sequence ID" value="XM_067860289.1"/>
</dbReference>
<evidence type="ECO:0000313" key="2">
    <source>
        <dbReference type="Proteomes" id="UP001497744"/>
    </source>
</evidence>